<keyword evidence="3" id="KW-1185">Reference proteome</keyword>
<proteinExistence type="predicted"/>
<dbReference type="GeneID" id="36580729"/>
<dbReference type="Proteomes" id="UP000235371">
    <property type="component" value="Unassembled WGS sequence"/>
</dbReference>
<name>A0A2J6T6P8_9HELO</name>
<dbReference type="InParanoid" id="A0A2J6T6P8"/>
<evidence type="ECO:0000313" key="2">
    <source>
        <dbReference type="EMBL" id="PMD58701.1"/>
    </source>
</evidence>
<feature type="transmembrane region" description="Helical" evidence="1">
    <location>
        <begin position="20"/>
        <end position="43"/>
    </location>
</feature>
<gene>
    <name evidence="2" type="ORF">K444DRAFT_415140</name>
</gene>
<keyword evidence="1" id="KW-1133">Transmembrane helix</keyword>
<organism evidence="2 3">
    <name type="scientific">Hyaloscypha bicolor E</name>
    <dbReference type="NCBI Taxonomy" id="1095630"/>
    <lineage>
        <taxon>Eukaryota</taxon>
        <taxon>Fungi</taxon>
        <taxon>Dikarya</taxon>
        <taxon>Ascomycota</taxon>
        <taxon>Pezizomycotina</taxon>
        <taxon>Leotiomycetes</taxon>
        <taxon>Helotiales</taxon>
        <taxon>Hyaloscyphaceae</taxon>
        <taxon>Hyaloscypha</taxon>
        <taxon>Hyaloscypha bicolor</taxon>
    </lineage>
</organism>
<dbReference type="AlphaFoldDB" id="A0A2J6T6P8"/>
<dbReference type="RefSeq" id="XP_024735605.1">
    <property type="nucleotide sequence ID" value="XM_024872649.1"/>
</dbReference>
<keyword evidence="1" id="KW-0812">Transmembrane</keyword>
<reference evidence="2 3" key="1">
    <citation type="submission" date="2016-04" db="EMBL/GenBank/DDBJ databases">
        <title>A degradative enzymes factory behind the ericoid mycorrhizal symbiosis.</title>
        <authorList>
            <consortium name="DOE Joint Genome Institute"/>
            <person name="Martino E."/>
            <person name="Morin E."/>
            <person name="Grelet G."/>
            <person name="Kuo A."/>
            <person name="Kohler A."/>
            <person name="Daghino S."/>
            <person name="Barry K."/>
            <person name="Choi C."/>
            <person name="Cichocki N."/>
            <person name="Clum A."/>
            <person name="Copeland A."/>
            <person name="Hainaut M."/>
            <person name="Haridas S."/>
            <person name="Labutti K."/>
            <person name="Lindquist E."/>
            <person name="Lipzen A."/>
            <person name="Khouja H.-R."/>
            <person name="Murat C."/>
            <person name="Ohm R."/>
            <person name="Olson A."/>
            <person name="Spatafora J."/>
            <person name="Veneault-Fourrey C."/>
            <person name="Henrissat B."/>
            <person name="Grigoriev I."/>
            <person name="Martin F."/>
            <person name="Perotto S."/>
        </authorList>
    </citation>
    <scope>NUCLEOTIDE SEQUENCE [LARGE SCALE GENOMIC DNA]</scope>
    <source>
        <strain evidence="2 3">E</strain>
    </source>
</reference>
<sequence>MSSRTRQPCHPTLLRHSLHVLLWISMAFTVSTSLLFLFLVFVWGKRGKVVIWDWSWAAGLRLWLTGEAGTHTPYD</sequence>
<protein>
    <submittedName>
        <fullName evidence="2">Uncharacterized protein</fullName>
    </submittedName>
</protein>
<evidence type="ECO:0000256" key="1">
    <source>
        <dbReference type="SAM" id="Phobius"/>
    </source>
</evidence>
<accession>A0A2J6T6P8</accession>
<dbReference type="EMBL" id="KZ613817">
    <property type="protein sequence ID" value="PMD58701.1"/>
    <property type="molecule type" value="Genomic_DNA"/>
</dbReference>
<keyword evidence="1" id="KW-0472">Membrane</keyword>
<evidence type="ECO:0000313" key="3">
    <source>
        <dbReference type="Proteomes" id="UP000235371"/>
    </source>
</evidence>